<dbReference type="InterPro" id="IPR013106">
    <property type="entry name" value="Ig_V-set"/>
</dbReference>
<dbReference type="GO" id="GO:0050863">
    <property type="term" value="P:regulation of T cell activation"/>
    <property type="evidence" value="ECO:0007669"/>
    <property type="project" value="UniProtKB-ARBA"/>
</dbReference>
<keyword evidence="6" id="KW-1015">Disulfide bond</keyword>
<keyword evidence="2 11" id="KW-0812">Transmembrane</keyword>
<organism evidence="14 15">
    <name type="scientific">Scomber scombrus</name>
    <name type="common">Atlantic mackerel</name>
    <name type="synonym">Scomber vernalis</name>
    <dbReference type="NCBI Taxonomy" id="13677"/>
    <lineage>
        <taxon>Eukaryota</taxon>
        <taxon>Metazoa</taxon>
        <taxon>Chordata</taxon>
        <taxon>Craniata</taxon>
        <taxon>Vertebrata</taxon>
        <taxon>Euteleostomi</taxon>
        <taxon>Actinopterygii</taxon>
        <taxon>Neopterygii</taxon>
        <taxon>Teleostei</taxon>
        <taxon>Neoteleostei</taxon>
        <taxon>Acanthomorphata</taxon>
        <taxon>Pelagiaria</taxon>
        <taxon>Scombriformes</taxon>
        <taxon>Scombridae</taxon>
        <taxon>Scomber</taxon>
    </lineage>
</organism>
<evidence type="ECO:0000313" key="15">
    <source>
        <dbReference type="Proteomes" id="UP001314229"/>
    </source>
</evidence>
<evidence type="ECO:0000256" key="1">
    <source>
        <dbReference type="ARBA" id="ARBA00004370"/>
    </source>
</evidence>
<sequence>MYHRLVLGAAVLSCCTGKSLVYGAHETIFAFAGGDVILPCSLDITAINDFPTIEWSKEGLHPNVIFLYRDGCETYEMKNRAFEYRTSFVTKELKNGNISLRISNVQLSDAGKYQCMRLWNNPNTRDITKLELVVGAASEPKLSVVSAESGGVTLQCEANCWLPQPEITFLDDQGNDISAEEPKRDQNHAGCYSVRRRVTVQTATNRVACRVHQPNTNHTRITEILIPADCLTSYTPIIGAAVGVTILVTMVLCGSAVFTWERCRKSAEGQKPPVSRQVSDESRITLSDNQSFLKKGDIADNNGNDTTEQLRRKVADLESKLRERDKIILKLQNEPKTRFSPVVCQHSQSTIFRRPSKSSLDATKVLSPPSDLGPETINVPVDHNPKPVDSTNSNPPNSGNLPQRGISRQNSNPSPGRPLHRKRNSSPAIFNYTLSSSSSTNRSKTMLGANEHSNSESCKGPRPNAPKPQRRLSSSNCFFLLAHLSEETEMLVS</sequence>
<evidence type="ECO:0000256" key="3">
    <source>
        <dbReference type="ARBA" id="ARBA00022729"/>
    </source>
</evidence>
<feature type="region of interest" description="Disordered" evidence="10">
    <location>
        <begin position="353"/>
        <end position="471"/>
    </location>
</feature>
<dbReference type="InterPro" id="IPR013783">
    <property type="entry name" value="Ig-like_fold"/>
</dbReference>
<dbReference type="SUPFAM" id="SSF48726">
    <property type="entry name" value="Immunoglobulin"/>
    <property type="match status" value="1"/>
</dbReference>
<dbReference type="GO" id="GO:1903037">
    <property type="term" value="P:regulation of leukocyte cell-cell adhesion"/>
    <property type="evidence" value="ECO:0007669"/>
    <property type="project" value="UniProtKB-ARBA"/>
</dbReference>
<comment type="subcellular location">
    <subcellularLocation>
        <location evidence="1">Membrane</location>
    </subcellularLocation>
</comment>
<dbReference type="GO" id="GO:0009897">
    <property type="term" value="C:external side of plasma membrane"/>
    <property type="evidence" value="ECO:0007669"/>
    <property type="project" value="TreeGrafter"/>
</dbReference>
<feature type="chain" id="PRO_5043505742" evidence="12">
    <location>
        <begin position="18"/>
        <end position="493"/>
    </location>
</feature>
<evidence type="ECO:0000256" key="9">
    <source>
        <dbReference type="ARBA" id="ARBA00038221"/>
    </source>
</evidence>
<dbReference type="AlphaFoldDB" id="A0AAV1PZG6"/>
<feature type="compositionally biased region" description="Polar residues" evidence="10">
    <location>
        <begin position="389"/>
        <end position="414"/>
    </location>
</feature>
<name>A0AAV1PZG6_SCOSC</name>
<dbReference type="InterPro" id="IPR007110">
    <property type="entry name" value="Ig-like_dom"/>
</dbReference>
<evidence type="ECO:0000259" key="13">
    <source>
        <dbReference type="PROSITE" id="PS50835"/>
    </source>
</evidence>
<evidence type="ECO:0000256" key="10">
    <source>
        <dbReference type="SAM" id="MobiDB-lite"/>
    </source>
</evidence>
<feature type="transmembrane region" description="Helical" evidence="11">
    <location>
        <begin position="237"/>
        <end position="260"/>
    </location>
</feature>
<keyword evidence="3 12" id="KW-0732">Signal</keyword>
<evidence type="ECO:0000313" key="14">
    <source>
        <dbReference type="EMBL" id="CAK6976828.1"/>
    </source>
</evidence>
<reference evidence="14 15" key="1">
    <citation type="submission" date="2024-01" db="EMBL/GenBank/DDBJ databases">
        <authorList>
            <person name="Alioto T."/>
            <person name="Alioto T."/>
            <person name="Gomez Garrido J."/>
        </authorList>
    </citation>
    <scope>NUCLEOTIDE SEQUENCE [LARGE SCALE GENOMIC DNA]</scope>
</reference>
<keyword evidence="15" id="KW-1185">Reference proteome</keyword>
<feature type="compositionally biased region" description="Polar residues" evidence="10">
    <location>
        <begin position="425"/>
        <end position="444"/>
    </location>
</feature>
<proteinExistence type="inferred from homology"/>
<dbReference type="FunFam" id="2.60.40.10:FF:000088">
    <property type="entry name" value="Butyrophilin subfamily 1 member A1"/>
    <property type="match status" value="1"/>
</dbReference>
<dbReference type="Proteomes" id="UP001314229">
    <property type="component" value="Unassembled WGS sequence"/>
</dbReference>
<protein>
    <submittedName>
        <fullName evidence="14">Butyrophilin subfamily 3 member A2-like</fullName>
    </submittedName>
</protein>
<dbReference type="GO" id="GO:0042110">
    <property type="term" value="P:T cell activation"/>
    <property type="evidence" value="ECO:0007669"/>
    <property type="project" value="UniProtKB-ARBA"/>
</dbReference>
<feature type="domain" description="Ig-like" evidence="13">
    <location>
        <begin position="140"/>
        <end position="222"/>
    </location>
</feature>
<dbReference type="Pfam" id="PF22705">
    <property type="entry name" value="C2-set_3"/>
    <property type="match status" value="1"/>
</dbReference>
<evidence type="ECO:0000256" key="11">
    <source>
        <dbReference type="SAM" id="Phobius"/>
    </source>
</evidence>
<gene>
    <name evidence="14" type="ORF">FSCOSCO3_A001071</name>
</gene>
<accession>A0AAV1PZG6</accession>
<dbReference type="GO" id="GO:0005102">
    <property type="term" value="F:signaling receptor binding"/>
    <property type="evidence" value="ECO:0007669"/>
    <property type="project" value="TreeGrafter"/>
</dbReference>
<dbReference type="Pfam" id="PF07686">
    <property type="entry name" value="V-set"/>
    <property type="match status" value="1"/>
</dbReference>
<dbReference type="InterPro" id="IPR050504">
    <property type="entry name" value="IgSF_BTN/MOG"/>
</dbReference>
<comment type="caution">
    <text evidence="14">The sequence shown here is derived from an EMBL/GenBank/DDBJ whole genome shotgun (WGS) entry which is preliminary data.</text>
</comment>
<evidence type="ECO:0000256" key="4">
    <source>
        <dbReference type="ARBA" id="ARBA00022989"/>
    </source>
</evidence>
<dbReference type="EMBL" id="CAWUFR010000367">
    <property type="protein sequence ID" value="CAK6976828.1"/>
    <property type="molecule type" value="Genomic_DNA"/>
</dbReference>
<dbReference type="PROSITE" id="PS50835">
    <property type="entry name" value="IG_LIKE"/>
    <property type="match status" value="2"/>
</dbReference>
<dbReference type="PANTHER" id="PTHR24100:SF151">
    <property type="entry name" value="ICOS LIGAND"/>
    <property type="match status" value="1"/>
</dbReference>
<evidence type="ECO:0000256" key="8">
    <source>
        <dbReference type="ARBA" id="ARBA00023319"/>
    </source>
</evidence>
<keyword evidence="7" id="KW-0325">Glycoprotein</keyword>
<evidence type="ECO:0000256" key="6">
    <source>
        <dbReference type="ARBA" id="ARBA00023157"/>
    </source>
</evidence>
<dbReference type="InterPro" id="IPR036179">
    <property type="entry name" value="Ig-like_dom_sf"/>
</dbReference>
<dbReference type="SMART" id="SM00409">
    <property type="entry name" value="IG"/>
    <property type="match status" value="1"/>
</dbReference>
<evidence type="ECO:0000256" key="5">
    <source>
        <dbReference type="ARBA" id="ARBA00023136"/>
    </source>
</evidence>
<dbReference type="GO" id="GO:0001817">
    <property type="term" value="P:regulation of cytokine production"/>
    <property type="evidence" value="ECO:0007669"/>
    <property type="project" value="TreeGrafter"/>
</dbReference>
<feature type="domain" description="Ig-like" evidence="13">
    <location>
        <begin position="33"/>
        <end position="115"/>
    </location>
</feature>
<evidence type="ECO:0000256" key="2">
    <source>
        <dbReference type="ARBA" id="ARBA00022692"/>
    </source>
</evidence>
<comment type="similarity">
    <text evidence="9">Belongs to the SKINT family.</text>
</comment>
<feature type="signal peptide" evidence="12">
    <location>
        <begin position="1"/>
        <end position="17"/>
    </location>
</feature>
<dbReference type="GO" id="GO:0050852">
    <property type="term" value="P:T cell receptor signaling pathway"/>
    <property type="evidence" value="ECO:0007669"/>
    <property type="project" value="TreeGrafter"/>
</dbReference>
<dbReference type="InterPro" id="IPR003599">
    <property type="entry name" value="Ig_sub"/>
</dbReference>
<dbReference type="InterPro" id="IPR053896">
    <property type="entry name" value="BTN3A2-like_Ig-C"/>
</dbReference>
<dbReference type="Gene3D" id="2.60.40.10">
    <property type="entry name" value="Immunoglobulins"/>
    <property type="match status" value="2"/>
</dbReference>
<evidence type="ECO:0000256" key="7">
    <source>
        <dbReference type="ARBA" id="ARBA00023180"/>
    </source>
</evidence>
<evidence type="ECO:0000256" key="12">
    <source>
        <dbReference type="SAM" id="SignalP"/>
    </source>
</evidence>
<keyword evidence="4 11" id="KW-1133">Transmembrane helix</keyword>
<dbReference type="PANTHER" id="PTHR24100">
    <property type="entry name" value="BUTYROPHILIN"/>
    <property type="match status" value="1"/>
</dbReference>
<keyword evidence="5 11" id="KW-0472">Membrane</keyword>
<dbReference type="FunFam" id="2.60.40.10:FF:000142">
    <property type="entry name" value="V-set domain-containing T-cell activation inhibitor 1"/>
    <property type="match status" value="1"/>
</dbReference>
<keyword evidence="8" id="KW-0393">Immunoglobulin domain</keyword>